<reference evidence="10" key="1">
    <citation type="submission" date="2023-07" db="EMBL/GenBank/DDBJ databases">
        <authorList>
            <person name="Haufschild T."/>
            <person name="Kallscheuer N."/>
            <person name="Hammer J."/>
            <person name="Kohn T."/>
            <person name="Kabuu M."/>
            <person name="Jogler M."/>
            <person name="Wohfarth N."/>
            <person name="Heuer A."/>
            <person name="Rohde M."/>
            <person name="van Teeseling M.C.F."/>
            <person name="Jogler C."/>
        </authorList>
    </citation>
    <scope>NUCLEOTIDE SEQUENCE</scope>
    <source>
        <strain evidence="10">Strain 138</strain>
        <strain evidence="11">Strain 318</strain>
    </source>
</reference>
<evidence type="ECO:0000256" key="1">
    <source>
        <dbReference type="ARBA" id="ARBA00004651"/>
    </source>
</evidence>
<accession>A0AA49JWZ7</accession>
<feature type="transmembrane region" description="Helical" evidence="9">
    <location>
        <begin position="53"/>
        <end position="71"/>
    </location>
</feature>
<evidence type="ECO:0000256" key="5">
    <source>
        <dbReference type="ARBA" id="ARBA00022989"/>
    </source>
</evidence>
<comment type="similarity">
    <text evidence="8">Belongs to the anion channel-forming bestrophin (TC 1.A.46) family.</text>
</comment>
<evidence type="ECO:0000256" key="7">
    <source>
        <dbReference type="ARBA" id="ARBA00023136"/>
    </source>
</evidence>
<comment type="subcellular location">
    <subcellularLocation>
        <location evidence="1">Cell membrane</location>
        <topology evidence="1">Multi-pass membrane protein</topology>
    </subcellularLocation>
</comment>
<evidence type="ECO:0000256" key="3">
    <source>
        <dbReference type="ARBA" id="ARBA00022475"/>
    </source>
</evidence>
<keyword evidence="4 9" id="KW-0812">Transmembrane</keyword>
<gene>
    <name evidence="10" type="ORF">Strain138_002885</name>
    <name evidence="11" type="ORF">Strain318_002883</name>
</gene>
<keyword evidence="7 9" id="KW-0472">Membrane</keyword>
<evidence type="ECO:0000256" key="4">
    <source>
        <dbReference type="ARBA" id="ARBA00022692"/>
    </source>
</evidence>
<dbReference type="AlphaFoldDB" id="A0AA49JWZ7"/>
<organism evidence="10">
    <name type="scientific">Pseudogemmatithrix spongiicola</name>
    <dbReference type="NCBI Taxonomy" id="3062599"/>
    <lineage>
        <taxon>Bacteria</taxon>
        <taxon>Pseudomonadati</taxon>
        <taxon>Gemmatimonadota</taxon>
        <taxon>Gemmatimonadia</taxon>
        <taxon>Gemmatimonadales</taxon>
        <taxon>Gemmatimonadaceae</taxon>
        <taxon>Pseudogemmatithrix</taxon>
    </lineage>
</organism>
<protein>
    <submittedName>
        <fullName evidence="10">Bestrophin family ion channel</fullName>
    </submittedName>
</protein>
<dbReference type="GO" id="GO:0005254">
    <property type="term" value="F:chloride channel activity"/>
    <property type="evidence" value="ECO:0007669"/>
    <property type="project" value="InterPro"/>
</dbReference>
<dbReference type="EMBL" id="CP130613">
    <property type="protein sequence ID" value="WKW16467.1"/>
    <property type="molecule type" value="Genomic_DNA"/>
</dbReference>
<evidence type="ECO:0000313" key="10">
    <source>
        <dbReference type="EMBL" id="WKW13561.1"/>
    </source>
</evidence>
<feature type="transmembrane region" description="Helical" evidence="9">
    <location>
        <begin position="193"/>
        <end position="212"/>
    </location>
</feature>
<dbReference type="RefSeq" id="WP_367886399.1">
    <property type="nucleotide sequence ID" value="NZ_CP130612.1"/>
</dbReference>
<keyword evidence="5 9" id="KW-1133">Transmembrane helix</keyword>
<keyword evidence="2" id="KW-0813">Transport</keyword>
<evidence type="ECO:0000256" key="9">
    <source>
        <dbReference type="SAM" id="Phobius"/>
    </source>
</evidence>
<name>A0AA49JWZ7_9BACT</name>
<sequence>MIAYDPKKWLRVLFDFPRSPVFKTLFLDVLGAGAWAALVVWVETEWLRVAVPLGPAFLSILGIILGLLLVFRTNTAYDRWWEGRRLWGQLVNVSRGFARQLAAAPLERRAQYATLLADFPGALTAHLRRERGVGGPHVPNQILSDLHREIRADAASGALGPDALLRLAPPLQQFDDVLGACERIRNTPIPFSYSSYVKQFVVLYAFIMPFGLVKEFGYGTVIASMFTFFATMGLELLAGEIEEPFGTDINDLPLEDITGVIARDVRAILVAD</sequence>
<proteinExistence type="inferred from homology"/>
<accession>A0AA49Q8T0</accession>
<keyword evidence="6" id="KW-0406">Ion transport</keyword>
<evidence type="ECO:0000256" key="8">
    <source>
        <dbReference type="ARBA" id="ARBA00034708"/>
    </source>
</evidence>
<evidence type="ECO:0000313" key="11">
    <source>
        <dbReference type="EMBL" id="WKW16467.1"/>
    </source>
</evidence>
<dbReference type="PANTHER" id="PTHR33281:SF19">
    <property type="entry name" value="VOLTAGE-DEPENDENT ANION CHANNEL-FORMING PROTEIN YNEE"/>
    <property type="match status" value="1"/>
</dbReference>
<dbReference type="PANTHER" id="PTHR33281">
    <property type="entry name" value="UPF0187 PROTEIN YNEE"/>
    <property type="match status" value="1"/>
</dbReference>
<dbReference type="Pfam" id="PF25539">
    <property type="entry name" value="Bestrophin_2"/>
    <property type="match status" value="1"/>
</dbReference>
<dbReference type="EMBL" id="CP130612">
    <property type="protein sequence ID" value="WKW13561.1"/>
    <property type="molecule type" value="Genomic_DNA"/>
</dbReference>
<feature type="transmembrane region" description="Helical" evidence="9">
    <location>
        <begin position="21"/>
        <end position="41"/>
    </location>
</feature>
<keyword evidence="3" id="KW-1003">Cell membrane</keyword>
<dbReference type="Proteomes" id="UP001229955">
    <property type="component" value="Chromosome"/>
</dbReference>
<evidence type="ECO:0000313" key="12">
    <source>
        <dbReference type="Proteomes" id="UP001229955"/>
    </source>
</evidence>
<keyword evidence="12" id="KW-1185">Reference proteome</keyword>
<dbReference type="InterPro" id="IPR044669">
    <property type="entry name" value="YneE/VCCN1/2-like"/>
</dbReference>
<evidence type="ECO:0000256" key="2">
    <source>
        <dbReference type="ARBA" id="ARBA00022448"/>
    </source>
</evidence>
<dbReference type="KEGG" id="pspc:Strain318_002883"/>
<evidence type="ECO:0000256" key="6">
    <source>
        <dbReference type="ARBA" id="ARBA00023065"/>
    </source>
</evidence>
<dbReference type="GO" id="GO:0005886">
    <property type="term" value="C:plasma membrane"/>
    <property type="evidence" value="ECO:0007669"/>
    <property type="project" value="UniProtKB-SubCell"/>
</dbReference>